<proteinExistence type="predicted"/>
<dbReference type="InterPro" id="IPR029044">
    <property type="entry name" value="Nucleotide-diphossugar_trans"/>
</dbReference>
<evidence type="ECO:0000256" key="1">
    <source>
        <dbReference type="ARBA" id="ARBA00022679"/>
    </source>
</evidence>
<gene>
    <name evidence="5" type="ORF">SAMN04487894_109156</name>
</gene>
<dbReference type="AlphaFoldDB" id="A0A1G6V151"/>
<feature type="domain" description="Glycosyltransferase 2-like" evidence="3">
    <location>
        <begin position="430"/>
        <end position="535"/>
    </location>
</feature>
<dbReference type="GO" id="GO:0009103">
    <property type="term" value="P:lipopolysaccharide biosynthetic process"/>
    <property type="evidence" value="ECO:0007669"/>
    <property type="project" value="TreeGrafter"/>
</dbReference>
<evidence type="ECO:0000313" key="5">
    <source>
        <dbReference type="EMBL" id="SDD47268.1"/>
    </source>
</evidence>
<evidence type="ECO:0000313" key="6">
    <source>
        <dbReference type="Proteomes" id="UP000198757"/>
    </source>
</evidence>
<dbReference type="InterPro" id="IPR001173">
    <property type="entry name" value="Glyco_trans_2-like"/>
</dbReference>
<keyword evidence="1 5" id="KW-0808">Transferase</keyword>
<dbReference type="OrthoDB" id="9815829at2"/>
<dbReference type="InterPro" id="IPR001296">
    <property type="entry name" value="Glyco_trans_1"/>
</dbReference>
<dbReference type="Gene3D" id="3.90.550.10">
    <property type="entry name" value="Spore Coat Polysaccharide Biosynthesis Protein SpsA, Chain A"/>
    <property type="match status" value="1"/>
</dbReference>
<sequence>MIYLYLIDYHSHFKTNGLATYVSQLQLQLFKEKRICLHFVWVNSNVKDGFLKKQIKNNLHYFIPGPIDIPVDKERFDKKAAEYLAGETANKQNIIFHFNWINQAPFARLLKQQIPGCKTVLTKHCIPWRDFIIKDYATFVYLDKKLKGPASVETIHPALIREKVSYDSVDHVICVTDFAKMALQKMLQVQESKISVIYNGLESIRTSDKKERLRKKYGFGQKEKILFFAGKLHQSKGVNDLVAAFGLLQESTKNEDVVGARLVIAGTGNYDEVLKNSNTVFSKITITGFLDKKRLYEFYQMADIGIVPSYVEQCSYTAIEMMYFGLPLIVSDVDGLREIVPDDCGLKVPLILGRRNPYINQKRLVDSIQFYFENPETAARYAANARHQAQKNFTAKRMAAATVAVYEQLIDQRESAAGIIVSEWDPLVTVLLYCYNAETHLRECINSILGQAYSKFELLIVDGGSTDKSGSIIKSYKDERIVFLKNDTNEGLVKTLNKGIKAAKGKYIARIGAGDVMHPERLQKQVRFLENKKHSRIAVTGSHHYVIDPSGKMIGLTQYPVADKEIKAIMSFQNPFSSSSVMIRSHVLKKYRYTSKYPDVEDHSLWFKIAAQFGFASIPDFLTYRRMSDAHAFSEHANMKNKHIAALLSDELERLGVEYTSSELAIHMAISFGYGKRYFNTPEKEWALQQWLDKLFYRLKGQYDFSENLTAQMKQYVLENFCGGPK</sequence>
<dbReference type="Pfam" id="PF00534">
    <property type="entry name" value="Glycos_transf_1"/>
    <property type="match status" value="1"/>
</dbReference>
<keyword evidence="6" id="KW-1185">Reference proteome</keyword>
<dbReference type="PANTHER" id="PTHR46401">
    <property type="entry name" value="GLYCOSYLTRANSFERASE WBBK-RELATED"/>
    <property type="match status" value="1"/>
</dbReference>
<feature type="domain" description="Glycosyltransferase subfamily 4-like N-terminal" evidence="4">
    <location>
        <begin position="94"/>
        <end position="201"/>
    </location>
</feature>
<evidence type="ECO:0000259" key="2">
    <source>
        <dbReference type="Pfam" id="PF00534"/>
    </source>
</evidence>
<name>A0A1G6V151_NIADE</name>
<dbReference type="PANTHER" id="PTHR46401:SF2">
    <property type="entry name" value="GLYCOSYLTRANSFERASE WBBK-RELATED"/>
    <property type="match status" value="1"/>
</dbReference>
<dbReference type="Gene3D" id="3.40.50.2000">
    <property type="entry name" value="Glycogen Phosphorylase B"/>
    <property type="match status" value="2"/>
</dbReference>
<evidence type="ECO:0000259" key="4">
    <source>
        <dbReference type="Pfam" id="PF13439"/>
    </source>
</evidence>
<feature type="domain" description="Glycosyl transferase family 1" evidence="2">
    <location>
        <begin position="210"/>
        <end position="387"/>
    </location>
</feature>
<accession>A0A1G6V151</accession>
<dbReference type="InterPro" id="IPR028098">
    <property type="entry name" value="Glyco_trans_4-like_N"/>
</dbReference>
<evidence type="ECO:0000259" key="3">
    <source>
        <dbReference type="Pfam" id="PF00535"/>
    </source>
</evidence>
<dbReference type="GO" id="GO:0016757">
    <property type="term" value="F:glycosyltransferase activity"/>
    <property type="evidence" value="ECO:0007669"/>
    <property type="project" value="InterPro"/>
</dbReference>
<dbReference type="SUPFAM" id="SSF53756">
    <property type="entry name" value="UDP-Glycosyltransferase/glycogen phosphorylase"/>
    <property type="match status" value="1"/>
</dbReference>
<protein>
    <submittedName>
        <fullName evidence="5">Glycosyltransferase</fullName>
    </submittedName>
</protein>
<organism evidence="5 6">
    <name type="scientific">Niabella drilacis (strain DSM 25811 / CCM 8410 / CCUG 62505 / LMG 26954 / E90)</name>
    <dbReference type="NCBI Taxonomy" id="1285928"/>
    <lineage>
        <taxon>Bacteria</taxon>
        <taxon>Pseudomonadati</taxon>
        <taxon>Bacteroidota</taxon>
        <taxon>Chitinophagia</taxon>
        <taxon>Chitinophagales</taxon>
        <taxon>Chitinophagaceae</taxon>
        <taxon>Niabella</taxon>
    </lineage>
</organism>
<reference evidence="6" key="1">
    <citation type="submission" date="2016-10" db="EMBL/GenBank/DDBJ databases">
        <authorList>
            <person name="Varghese N."/>
            <person name="Submissions S."/>
        </authorList>
    </citation>
    <scope>NUCLEOTIDE SEQUENCE [LARGE SCALE GENOMIC DNA]</scope>
    <source>
        <strain evidence="6">DSM 25811 / CCM 8410 / LMG 26954 / E90</strain>
    </source>
</reference>
<dbReference type="STRING" id="1285928.SAMN04487894_109156"/>
<dbReference type="RefSeq" id="WP_090391290.1">
    <property type="nucleotide sequence ID" value="NZ_FMZO01000009.1"/>
</dbReference>
<dbReference type="EMBL" id="FMZO01000009">
    <property type="protein sequence ID" value="SDD47268.1"/>
    <property type="molecule type" value="Genomic_DNA"/>
</dbReference>
<dbReference type="Proteomes" id="UP000198757">
    <property type="component" value="Unassembled WGS sequence"/>
</dbReference>
<dbReference type="SUPFAM" id="SSF53448">
    <property type="entry name" value="Nucleotide-diphospho-sugar transferases"/>
    <property type="match status" value="1"/>
</dbReference>
<dbReference type="Pfam" id="PF00535">
    <property type="entry name" value="Glycos_transf_2"/>
    <property type="match status" value="1"/>
</dbReference>
<dbReference type="CDD" id="cd03801">
    <property type="entry name" value="GT4_PimA-like"/>
    <property type="match status" value="1"/>
</dbReference>
<dbReference type="Pfam" id="PF13439">
    <property type="entry name" value="Glyco_transf_4"/>
    <property type="match status" value="1"/>
</dbReference>